<protein>
    <recommendedName>
        <fullName evidence="1">NERD domain-containing protein</fullName>
    </recommendedName>
</protein>
<gene>
    <name evidence="2" type="ORF">NT6N_02740</name>
    <name evidence="3" type="ORF">NT6N_02850</name>
</gene>
<organism evidence="2">
    <name type="scientific">Oceaniferula spumae</name>
    <dbReference type="NCBI Taxonomy" id="2979115"/>
    <lineage>
        <taxon>Bacteria</taxon>
        <taxon>Pseudomonadati</taxon>
        <taxon>Verrucomicrobiota</taxon>
        <taxon>Verrucomicrobiia</taxon>
        <taxon>Verrucomicrobiales</taxon>
        <taxon>Verrucomicrobiaceae</taxon>
        <taxon>Oceaniferula</taxon>
    </lineage>
</organism>
<evidence type="ECO:0000259" key="1">
    <source>
        <dbReference type="Pfam" id="PF08378"/>
    </source>
</evidence>
<reference evidence="2" key="1">
    <citation type="submission" date="2024-07" db="EMBL/GenBank/DDBJ databases">
        <title>Complete genome sequence of Verrucomicrobiaceae bacterium NT6N.</title>
        <authorList>
            <person name="Huang C."/>
            <person name="Takami H."/>
            <person name="Hamasaki K."/>
        </authorList>
    </citation>
    <scope>NUCLEOTIDE SEQUENCE</scope>
    <source>
        <strain evidence="2">NT6N</strain>
    </source>
</reference>
<dbReference type="Gene3D" id="3.40.50.300">
    <property type="entry name" value="P-loop containing nucleotide triphosphate hydrolases"/>
    <property type="match status" value="2"/>
</dbReference>
<dbReference type="EMBL" id="AP026866">
    <property type="protein sequence ID" value="BDS05245.1"/>
    <property type="molecule type" value="Genomic_DNA"/>
</dbReference>
<dbReference type="EMBL" id="AP026866">
    <property type="protein sequence ID" value="BDS05234.1"/>
    <property type="molecule type" value="Genomic_DNA"/>
</dbReference>
<dbReference type="AlphaFoldDB" id="A0AAT9FGY5"/>
<dbReference type="InterPro" id="IPR027417">
    <property type="entry name" value="P-loop_NTPase"/>
</dbReference>
<proteinExistence type="predicted"/>
<evidence type="ECO:0000313" key="2">
    <source>
        <dbReference type="EMBL" id="BDS05234.1"/>
    </source>
</evidence>
<sequence>MARMIPSICPEVAPPGEKQLFRRLRDDPDTEGWYVLHGLDLAQHTTQMSGEADFVVIVPEYGILVIEVKSHTRIHVDDQGWHLGDQPHPEQRGPFKQAAEAMHSLRKYVVKVDPSYGSFLTWSAACFPRLTFRQKSPEWHDWQIIDRGRLTSAPISTIIKSILLKGRDILIGNNVGCATNQPKYASIERCERITRSLRPIFEVAISPKARRNKLEDDLIHLTEEQYSALDQMMFNPRMIFSGAAGTGKTVLATEALRRTSVEAPQTRLALFCFNKLLGQELHSQCKEIAQHAVVTNIDEWLYSIAKNKLTPAIRNSPDFFKGKLVELAIECLLESDDTLPCFDFIILDEAQDLLQPHYLELLDLILDGGLSSGQWLFFGDFLGQDIFSQGSVSINDFRVNNAPSAAMFGLSANCRNTLPISEYVVSLGQLKPPYAKVLRGDTQEDPELKFWSDGEMQKQQVTTFISECMKAGYRAGDIVLLSPIDEDCLGMQLALDAEWSQKVAPYGMAKNRISYTTIQKFKGMEAPVIILTDFNSIDSSHQQSLFYIGLSRALHCLGIFLHEDLKPVLRSII</sequence>
<name>A0AAT9FGY5_9BACT</name>
<dbReference type="Pfam" id="PF08378">
    <property type="entry name" value="NERD"/>
    <property type="match status" value="1"/>
</dbReference>
<feature type="domain" description="NERD" evidence="1">
    <location>
        <begin position="16"/>
        <end position="109"/>
    </location>
</feature>
<accession>A0AAT9FGY5</accession>
<dbReference type="SUPFAM" id="SSF52540">
    <property type="entry name" value="P-loop containing nucleoside triphosphate hydrolases"/>
    <property type="match status" value="1"/>
</dbReference>
<evidence type="ECO:0000313" key="3">
    <source>
        <dbReference type="EMBL" id="BDS05245.1"/>
    </source>
</evidence>
<dbReference type="InterPro" id="IPR011528">
    <property type="entry name" value="NERD"/>
</dbReference>
<dbReference type="KEGG" id="osu:NT6N_02740"/>
<dbReference type="KEGG" id="osu:NT6N_02850"/>